<organism evidence="2 3">
    <name type="scientific">Hibiscus sabdariffa</name>
    <name type="common">roselle</name>
    <dbReference type="NCBI Taxonomy" id="183260"/>
    <lineage>
        <taxon>Eukaryota</taxon>
        <taxon>Viridiplantae</taxon>
        <taxon>Streptophyta</taxon>
        <taxon>Embryophyta</taxon>
        <taxon>Tracheophyta</taxon>
        <taxon>Spermatophyta</taxon>
        <taxon>Magnoliopsida</taxon>
        <taxon>eudicotyledons</taxon>
        <taxon>Gunneridae</taxon>
        <taxon>Pentapetalae</taxon>
        <taxon>rosids</taxon>
        <taxon>malvids</taxon>
        <taxon>Malvales</taxon>
        <taxon>Malvaceae</taxon>
        <taxon>Malvoideae</taxon>
        <taxon>Hibiscus</taxon>
    </lineage>
</organism>
<sequence>MAGVAVTKQNKAKPIWGRKGDALSAGWGKGKGKGVAPTRRKEWRRRCGIWVEKIQVIKMRIVGAFALWELGFGSLPLFLLPLLFGINKSQSKLFVEKFADQQDRTEQMSSSWNWRP</sequence>
<protein>
    <submittedName>
        <fullName evidence="2">Uncharacterized protein</fullName>
    </submittedName>
</protein>
<evidence type="ECO:0000313" key="2">
    <source>
        <dbReference type="EMBL" id="KAK9037503.1"/>
    </source>
</evidence>
<accession>A0ABR2TJ26</accession>
<evidence type="ECO:0000256" key="1">
    <source>
        <dbReference type="SAM" id="Phobius"/>
    </source>
</evidence>
<keyword evidence="1" id="KW-0472">Membrane</keyword>
<keyword evidence="3" id="KW-1185">Reference proteome</keyword>
<feature type="transmembrane region" description="Helical" evidence="1">
    <location>
        <begin position="61"/>
        <end position="84"/>
    </location>
</feature>
<proteinExistence type="predicted"/>
<keyword evidence="1" id="KW-0812">Transmembrane</keyword>
<reference evidence="2 3" key="1">
    <citation type="journal article" date="2024" name="G3 (Bethesda)">
        <title>Genome assembly of Hibiscus sabdariffa L. provides insights into metabolisms of medicinal natural products.</title>
        <authorList>
            <person name="Kim T."/>
        </authorList>
    </citation>
    <scope>NUCLEOTIDE SEQUENCE [LARGE SCALE GENOMIC DNA]</scope>
    <source>
        <strain evidence="2">TK-2024</strain>
        <tissue evidence="2">Old leaves</tissue>
    </source>
</reference>
<dbReference type="Proteomes" id="UP001396334">
    <property type="component" value="Unassembled WGS sequence"/>
</dbReference>
<evidence type="ECO:0000313" key="3">
    <source>
        <dbReference type="Proteomes" id="UP001396334"/>
    </source>
</evidence>
<gene>
    <name evidence="2" type="ORF">V6N11_022412</name>
</gene>
<keyword evidence="1" id="KW-1133">Transmembrane helix</keyword>
<dbReference type="EMBL" id="JBBPBN010000005">
    <property type="protein sequence ID" value="KAK9037503.1"/>
    <property type="molecule type" value="Genomic_DNA"/>
</dbReference>
<name>A0ABR2TJ26_9ROSI</name>
<comment type="caution">
    <text evidence="2">The sequence shown here is derived from an EMBL/GenBank/DDBJ whole genome shotgun (WGS) entry which is preliminary data.</text>
</comment>